<protein>
    <submittedName>
        <fullName evidence="2">Uncharacterized protein</fullName>
    </submittedName>
</protein>
<sequence>MVSGNSSGQELQVAGNVRKRRGDRRSCVY</sequence>
<name>A0A8S5SG60_9CAUD</name>
<organism evidence="2">
    <name type="scientific">Myoviridae sp. ctHMa1</name>
    <dbReference type="NCBI Taxonomy" id="2827671"/>
    <lineage>
        <taxon>Viruses</taxon>
        <taxon>Duplodnaviria</taxon>
        <taxon>Heunggongvirae</taxon>
        <taxon>Uroviricota</taxon>
        <taxon>Caudoviricetes</taxon>
    </lineage>
</organism>
<accession>A0A8S5SG60</accession>
<reference evidence="2" key="1">
    <citation type="journal article" date="2021" name="Proc. Natl. Acad. Sci. U.S.A.">
        <title>A Catalog of Tens of Thousands of Viruses from Human Metagenomes Reveals Hidden Associations with Chronic Diseases.</title>
        <authorList>
            <person name="Tisza M.J."/>
            <person name="Buck C.B."/>
        </authorList>
    </citation>
    <scope>NUCLEOTIDE SEQUENCE</scope>
    <source>
        <strain evidence="2">CtHMa1</strain>
    </source>
</reference>
<dbReference type="EMBL" id="BK032590">
    <property type="protein sequence ID" value="DAF49912.1"/>
    <property type="molecule type" value="Genomic_DNA"/>
</dbReference>
<evidence type="ECO:0000256" key="1">
    <source>
        <dbReference type="SAM" id="MobiDB-lite"/>
    </source>
</evidence>
<feature type="compositionally biased region" description="Polar residues" evidence="1">
    <location>
        <begin position="1"/>
        <end position="10"/>
    </location>
</feature>
<evidence type="ECO:0000313" key="2">
    <source>
        <dbReference type="EMBL" id="DAF49912.1"/>
    </source>
</evidence>
<proteinExistence type="predicted"/>
<feature type="region of interest" description="Disordered" evidence="1">
    <location>
        <begin position="1"/>
        <end position="29"/>
    </location>
</feature>